<reference evidence="9 10" key="1">
    <citation type="journal article" date="2019" name="Nat. Med.">
        <title>A library of human gut bacterial isolates paired with longitudinal multiomics data enables mechanistic microbiome research.</title>
        <authorList>
            <person name="Poyet M."/>
            <person name="Groussin M."/>
            <person name="Gibbons S.M."/>
            <person name="Avila-Pacheco J."/>
            <person name="Jiang X."/>
            <person name="Kearney S.M."/>
            <person name="Perrotta A.R."/>
            <person name="Berdy B."/>
            <person name="Zhao S."/>
            <person name="Lieberman T.D."/>
            <person name="Swanson P.K."/>
            <person name="Smith M."/>
            <person name="Roesemann S."/>
            <person name="Alexander J.E."/>
            <person name="Rich S.A."/>
            <person name="Livny J."/>
            <person name="Vlamakis H."/>
            <person name="Clish C."/>
            <person name="Bullock K."/>
            <person name="Deik A."/>
            <person name="Scott J."/>
            <person name="Pierce K.A."/>
            <person name="Xavier R.J."/>
            <person name="Alm E.J."/>
        </authorList>
    </citation>
    <scope>NUCLEOTIDE SEQUENCE [LARGE SCALE GENOMIC DNA]</scope>
    <source>
        <strain evidence="7 10">BIOML-A13</strain>
        <strain evidence="8 9">BIOML-A3</strain>
    </source>
</reference>
<comment type="caution">
    <text evidence="7">The sequence shown here is derived from an EMBL/GenBank/DDBJ whole genome shotgun (WGS) entry which is preliminary data.</text>
</comment>
<evidence type="ECO:0000256" key="4">
    <source>
        <dbReference type="ARBA" id="ARBA00022807"/>
    </source>
</evidence>
<dbReference type="PANTHER" id="PTHR47053">
    <property type="entry name" value="MUREIN DD-ENDOPEPTIDASE MEPH-RELATED"/>
    <property type="match status" value="1"/>
</dbReference>
<dbReference type="OrthoDB" id="9813118at2"/>
<dbReference type="RefSeq" id="WP_113077166.1">
    <property type="nucleotide sequence ID" value="NZ_AP025560.1"/>
</dbReference>
<feature type="signal peptide" evidence="5">
    <location>
        <begin position="1"/>
        <end position="26"/>
    </location>
</feature>
<keyword evidence="4" id="KW-0788">Thiol protease</keyword>
<dbReference type="Gene3D" id="3.90.1720.10">
    <property type="entry name" value="endopeptidase domain like (from Nostoc punctiforme)"/>
    <property type="match status" value="1"/>
</dbReference>
<evidence type="ECO:0000256" key="5">
    <source>
        <dbReference type="SAM" id="SignalP"/>
    </source>
</evidence>
<keyword evidence="5" id="KW-0732">Signal</keyword>
<dbReference type="EMBL" id="WNBW01000001">
    <property type="protein sequence ID" value="MTU03115.1"/>
    <property type="molecule type" value="Genomic_DNA"/>
</dbReference>
<organism evidence="7 10">
    <name type="scientific">Phascolarctobacterium faecium</name>
    <dbReference type="NCBI Taxonomy" id="33025"/>
    <lineage>
        <taxon>Bacteria</taxon>
        <taxon>Bacillati</taxon>
        <taxon>Bacillota</taxon>
        <taxon>Negativicutes</taxon>
        <taxon>Acidaminococcales</taxon>
        <taxon>Acidaminococcaceae</taxon>
        <taxon>Phascolarctobacterium</taxon>
    </lineage>
</organism>
<evidence type="ECO:0000313" key="9">
    <source>
        <dbReference type="Proteomes" id="UP000443070"/>
    </source>
</evidence>
<evidence type="ECO:0000313" key="8">
    <source>
        <dbReference type="EMBL" id="MTU03115.1"/>
    </source>
</evidence>
<dbReference type="PROSITE" id="PS51935">
    <property type="entry name" value="NLPC_P60"/>
    <property type="match status" value="1"/>
</dbReference>
<evidence type="ECO:0000256" key="3">
    <source>
        <dbReference type="ARBA" id="ARBA00022801"/>
    </source>
</evidence>
<dbReference type="Pfam" id="PF00877">
    <property type="entry name" value="NLPC_P60"/>
    <property type="match status" value="1"/>
</dbReference>
<dbReference type="SUPFAM" id="SSF54001">
    <property type="entry name" value="Cysteine proteinases"/>
    <property type="match status" value="1"/>
</dbReference>
<dbReference type="PANTHER" id="PTHR47053:SF1">
    <property type="entry name" value="MUREIN DD-ENDOPEPTIDASE MEPH-RELATED"/>
    <property type="match status" value="1"/>
</dbReference>
<evidence type="ECO:0000313" key="10">
    <source>
        <dbReference type="Proteomes" id="UP000484547"/>
    </source>
</evidence>
<evidence type="ECO:0000256" key="2">
    <source>
        <dbReference type="ARBA" id="ARBA00022670"/>
    </source>
</evidence>
<feature type="domain" description="NlpC/P60" evidence="6">
    <location>
        <begin position="42"/>
        <end position="164"/>
    </location>
</feature>
<dbReference type="Proteomes" id="UP000484547">
    <property type="component" value="Unassembled WGS sequence"/>
</dbReference>
<evidence type="ECO:0000313" key="7">
    <source>
        <dbReference type="EMBL" id="MTT74984.1"/>
    </source>
</evidence>
<evidence type="ECO:0000256" key="1">
    <source>
        <dbReference type="ARBA" id="ARBA00007074"/>
    </source>
</evidence>
<keyword evidence="2" id="KW-0645">Protease</keyword>
<evidence type="ECO:0000259" key="6">
    <source>
        <dbReference type="PROSITE" id="PS51935"/>
    </source>
</evidence>
<keyword evidence="3" id="KW-0378">Hydrolase</keyword>
<keyword evidence="9" id="KW-1185">Reference proteome</keyword>
<dbReference type="InterPro" id="IPR051202">
    <property type="entry name" value="Peptidase_C40"/>
</dbReference>
<dbReference type="InterPro" id="IPR038765">
    <property type="entry name" value="Papain-like_cys_pep_sf"/>
</dbReference>
<dbReference type="AlphaFoldDB" id="A0A7X3BUN2"/>
<dbReference type="GO" id="GO:0008234">
    <property type="term" value="F:cysteine-type peptidase activity"/>
    <property type="evidence" value="ECO:0007669"/>
    <property type="project" value="UniProtKB-KW"/>
</dbReference>
<feature type="chain" id="PRO_5038843082" description="NlpC/P60 domain-containing protein" evidence="5">
    <location>
        <begin position="27"/>
        <end position="165"/>
    </location>
</feature>
<dbReference type="EMBL" id="WNBM01000001">
    <property type="protein sequence ID" value="MTT74984.1"/>
    <property type="molecule type" value="Genomic_DNA"/>
</dbReference>
<proteinExistence type="inferred from homology"/>
<gene>
    <name evidence="7" type="ORF">GMD11_01705</name>
    <name evidence="8" type="ORF">GMD18_01700</name>
</gene>
<dbReference type="GO" id="GO:0006508">
    <property type="term" value="P:proteolysis"/>
    <property type="evidence" value="ECO:0007669"/>
    <property type="project" value="UniProtKB-KW"/>
</dbReference>
<sequence length="165" mass="17933">MNYVSLCKRLAVCTALGIALSLPVGAVWNTMQPQLAYAEEYSSLRGNIIENAYLLVGTPFKMGGSFPSEGFDGSGYVQYVFGESGIALPRTVDEQYDVGRRIGKDDLLPGDLVFYSTDGPGATFCGIYSGDGKFIYAGTKNGVIEGEAFGPYWDERFYGARRIID</sequence>
<comment type="similarity">
    <text evidence="1">Belongs to the peptidase C40 family.</text>
</comment>
<dbReference type="Proteomes" id="UP000443070">
    <property type="component" value="Unassembled WGS sequence"/>
</dbReference>
<protein>
    <recommendedName>
        <fullName evidence="6">NlpC/P60 domain-containing protein</fullName>
    </recommendedName>
</protein>
<name>A0A7X3BUN2_9FIRM</name>
<dbReference type="InterPro" id="IPR000064">
    <property type="entry name" value="NLP_P60_dom"/>
</dbReference>
<accession>A0A7X3BUN2</accession>